<accession>A0ABS8FUL9</accession>
<evidence type="ECO:0000256" key="1">
    <source>
        <dbReference type="SAM" id="Phobius"/>
    </source>
</evidence>
<comment type="caution">
    <text evidence="2">The sequence shown here is derived from an EMBL/GenBank/DDBJ whole genome shotgun (WGS) entry which is preliminary data.</text>
</comment>
<organism evidence="2 3">
    <name type="scientific">Ruminococcus turbiniformis</name>
    <dbReference type="NCBI Taxonomy" id="2881258"/>
    <lineage>
        <taxon>Bacteria</taxon>
        <taxon>Bacillati</taxon>
        <taxon>Bacillota</taxon>
        <taxon>Clostridia</taxon>
        <taxon>Eubacteriales</taxon>
        <taxon>Oscillospiraceae</taxon>
        <taxon>Ruminococcus</taxon>
    </lineage>
</organism>
<keyword evidence="1" id="KW-0472">Membrane</keyword>
<evidence type="ECO:0000313" key="3">
    <source>
        <dbReference type="Proteomes" id="UP001198151"/>
    </source>
</evidence>
<gene>
    <name evidence="2" type="ORF">LKD70_04620</name>
</gene>
<dbReference type="Proteomes" id="UP001198151">
    <property type="component" value="Unassembled WGS sequence"/>
</dbReference>
<dbReference type="RefSeq" id="WP_227706863.1">
    <property type="nucleotide sequence ID" value="NZ_JAJEQX010000005.1"/>
</dbReference>
<keyword evidence="1" id="KW-0812">Transmembrane</keyword>
<feature type="transmembrane region" description="Helical" evidence="1">
    <location>
        <begin position="33"/>
        <end position="57"/>
    </location>
</feature>
<dbReference type="EMBL" id="JAJEQX010000005">
    <property type="protein sequence ID" value="MCC2253725.1"/>
    <property type="molecule type" value="Genomic_DNA"/>
</dbReference>
<proteinExistence type="predicted"/>
<name>A0ABS8FUL9_9FIRM</name>
<evidence type="ECO:0000313" key="2">
    <source>
        <dbReference type="EMBL" id="MCC2253725.1"/>
    </source>
</evidence>
<sequence>MFLLFVFHHILNRRWTQQLGKGKYGAFRIVQTVLIFLILICISGSMVSGIILSRHVFAFINIRGVSAMAGTVHMVCAYWGFVLMSLHLGLHWHMVLRSAGKFFVKSGNGKIQKTGTCCIRILGAAAAAYGLYAFIRRDILSYMLLSVHFVFFDY</sequence>
<protein>
    <submittedName>
        <fullName evidence="2">DUF4405 domain-containing protein</fullName>
    </submittedName>
</protein>
<feature type="transmembrane region" description="Helical" evidence="1">
    <location>
        <begin position="117"/>
        <end position="135"/>
    </location>
</feature>
<reference evidence="2 3" key="1">
    <citation type="submission" date="2021-10" db="EMBL/GenBank/DDBJ databases">
        <title>Anaerobic single-cell dispensing facilitates the cultivation of human gut bacteria.</title>
        <authorList>
            <person name="Afrizal A."/>
        </authorList>
    </citation>
    <scope>NUCLEOTIDE SEQUENCE [LARGE SCALE GENOMIC DNA]</scope>
    <source>
        <strain evidence="2 3">CLA-AA-H200</strain>
    </source>
</reference>
<keyword evidence="1" id="KW-1133">Transmembrane helix</keyword>
<keyword evidence="3" id="KW-1185">Reference proteome</keyword>